<evidence type="ECO:0000313" key="3">
    <source>
        <dbReference type="Proteomes" id="UP001604336"/>
    </source>
</evidence>
<evidence type="ECO:0000259" key="1">
    <source>
        <dbReference type="Pfam" id="PF03478"/>
    </source>
</evidence>
<dbReference type="EMBL" id="JBFOLK010000010">
    <property type="protein sequence ID" value="KAL2480772.1"/>
    <property type="molecule type" value="Genomic_DNA"/>
</dbReference>
<dbReference type="Gene3D" id="1.20.1280.50">
    <property type="match status" value="1"/>
</dbReference>
<proteinExistence type="predicted"/>
<organism evidence="2 3">
    <name type="scientific">Abeliophyllum distichum</name>
    <dbReference type="NCBI Taxonomy" id="126358"/>
    <lineage>
        <taxon>Eukaryota</taxon>
        <taxon>Viridiplantae</taxon>
        <taxon>Streptophyta</taxon>
        <taxon>Embryophyta</taxon>
        <taxon>Tracheophyta</taxon>
        <taxon>Spermatophyta</taxon>
        <taxon>Magnoliopsida</taxon>
        <taxon>eudicotyledons</taxon>
        <taxon>Gunneridae</taxon>
        <taxon>Pentapetalae</taxon>
        <taxon>asterids</taxon>
        <taxon>lamiids</taxon>
        <taxon>Lamiales</taxon>
        <taxon>Oleaceae</taxon>
        <taxon>Forsythieae</taxon>
        <taxon>Abeliophyllum</taxon>
    </lineage>
</organism>
<dbReference type="PANTHER" id="PTHR44259:SF113">
    <property type="entry name" value="OS06G0659700 PROTEIN"/>
    <property type="match status" value="1"/>
</dbReference>
<keyword evidence="3" id="KW-1185">Reference proteome</keyword>
<dbReference type="Proteomes" id="UP001604336">
    <property type="component" value="Unassembled WGS sequence"/>
</dbReference>
<dbReference type="PANTHER" id="PTHR44259">
    <property type="entry name" value="OS07G0183000 PROTEIN-RELATED"/>
    <property type="match status" value="1"/>
</dbReference>
<reference evidence="3" key="1">
    <citation type="submission" date="2024-07" db="EMBL/GenBank/DDBJ databases">
        <title>Two chromosome-level genome assemblies of Korean endemic species Abeliophyllum distichum and Forsythia ovata (Oleaceae).</title>
        <authorList>
            <person name="Jang H."/>
        </authorList>
    </citation>
    <scope>NUCLEOTIDE SEQUENCE [LARGE SCALE GENOMIC DNA]</scope>
</reference>
<dbReference type="InterPro" id="IPR036047">
    <property type="entry name" value="F-box-like_dom_sf"/>
</dbReference>
<accession>A0ABD1QYE1</accession>
<dbReference type="InterPro" id="IPR050942">
    <property type="entry name" value="F-box_BR-signaling"/>
</dbReference>
<comment type="caution">
    <text evidence="2">The sequence shown here is derived from an EMBL/GenBank/DDBJ whole genome shotgun (WGS) entry which is preliminary data.</text>
</comment>
<dbReference type="InterPro" id="IPR005174">
    <property type="entry name" value="KIB1-4_b-propeller"/>
</dbReference>
<gene>
    <name evidence="2" type="ORF">Adt_33738</name>
</gene>
<sequence length="359" mass="41465">MTDWSQLPYDLVELIANQLFDVVDFLSFSAVCRYWRLVYLNKNWIPSHHFPWLMLGEYTEGDMSIIQFLSLTRFKVYNLPVPEANGCRYWGTCHGWVVTLSQGFPIRLVNPITRVCFNLPQHSTLRSQGWDCWAGVDWFAVIQNVTVLKFRDEFVTMLMYDQNRSLAFARHGDSVWTSVLSSIPVHVLNVVSFKDKILALARGGMLMLIDIDGPDCPRAVCIASPPNNNGKGLQGIYLVESSENLLLVIRYCYWNVVNFIVYKFDFFEMKWMPLMDLGNNFLLMDTYSCTSVSACGYFKPNFIYFAKHNLVSLMLHRREPGVQNMIVYNIKDQRRASFQINANPATGYTCPVWTTPALW</sequence>
<dbReference type="CDD" id="cd09917">
    <property type="entry name" value="F-box_SF"/>
    <property type="match status" value="1"/>
</dbReference>
<protein>
    <recommendedName>
        <fullName evidence="1">KIB1-4 beta-propeller domain-containing protein</fullName>
    </recommendedName>
</protein>
<evidence type="ECO:0000313" key="2">
    <source>
        <dbReference type="EMBL" id="KAL2480772.1"/>
    </source>
</evidence>
<dbReference type="Pfam" id="PF03478">
    <property type="entry name" value="Beta-prop_KIB1-4"/>
    <property type="match status" value="1"/>
</dbReference>
<dbReference type="AlphaFoldDB" id="A0ABD1QYE1"/>
<feature type="domain" description="KIB1-4 beta-propeller" evidence="1">
    <location>
        <begin position="68"/>
        <end position="329"/>
    </location>
</feature>
<dbReference type="SUPFAM" id="SSF81383">
    <property type="entry name" value="F-box domain"/>
    <property type="match status" value="1"/>
</dbReference>
<name>A0ABD1QYE1_9LAMI</name>